<gene>
    <name evidence="2" type="ORF">ABXS05_16315</name>
</gene>
<feature type="signal peptide" evidence="1">
    <location>
        <begin position="1"/>
        <end position="21"/>
    </location>
</feature>
<protein>
    <submittedName>
        <fullName evidence="2">Uncharacterized protein</fullName>
    </submittedName>
</protein>
<comment type="caution">
    <text evidence="2">The sequence shown here is derived from an EMBL/GenBank/DDBJ whole genome shotgun (WGS) entry which is preliminary data.</text>
</comment>
<sequence length="225" mass="23881">MLARLTLPILACLWLVTAAQAQSTQAPACVSETDPLGCEQAQENLAPEMLRLLSAYPHGGQALEGTAYRMAVAQPEQAFALIALANRSNPEQMAAIARGLLHAFDELTESSPQCRAGCMDRLQKIMMLRRLKPMAARSASREKCSSGKADVKPYPLTCGTPVRAAMQCANQTLTALLTALARQQFAALATASGAPRGCFAPVYQSPHNAAGWTSSAPTGLPISRN</sequence>
<proteinExistence type="predicted"/>
<reference evidence="2 3" key="1">
    <citation type="submission" date="2024-07" db="EMBL/GenBank/DDBJ databases">
        <title>Description of Labrys sedimenti sp. nov., isolated from a diclofenac-degrading enrichment culture.</title>
        <authorList>
            <person name="Tancsics A."/>
            <person name="Csepanyi A."/>
        </authorList>
    </citation>
    <scope>NUCLEOTIDE SEQUENCE [LARGE SCALE GENOMIC DNA]</scope>
    <source>
        <strain evidence="2 3">LMG 23578</strain>
    </source>
</reference>
<dbReference type="EMBL" id="JBFNQD010000005">
    <property type="protein sequence ID" value="MEW9307118.1"/>
    <property type="molecule type" value="Genomic_DNA"/>
</dbReference>
<evidence type="ECO:0000256" key="1">
    <source>
        <dbReference type="SAM" id="SignalP"/>
    </source>
</evidence>
<accession>A0ABV3PPL9</accession>
<dbReference type="Proteomes" id="UP001555786">
    <property type="component" value="Unassembled WGS sequence"/>
</dbReference>
<evidence type="ECO:0000313" key="3">
    <source>
        <dbReference type="Proteomes" id="UP001555786"/>
    </source>
</evidence>
<feature type="chain" id="PRO_5046004154" evidence="1">
    <location>
        <begin position="22"/>
        <end position="225"/>
    </location>
</feature>
<organism evidence="2 3">
    <name type="scientific">Labrys neptuniae</name>
    <dbReference type="NCBI Taxonomy" id="376174"/>
    <lineage>
        <taxon>Bacteria</taxon>
        <taxon>Pseudomonadati</taxon>
        <taxon>Pseudomonadota</taxon>
        <taxon>Alphaproteobacteria</taxon>
        <taxon>Hyphomicrobiales</taxon>
        <taxon>Xanthobacteraceae</taxon>
        <taxon>Labrys</taxon>
    </lineage>
</organism>
<name>A0ABV3PPL9_9HYPH</name>
<keyword evidence="1" id="KW-0732">Signal</keyword>
<evidence type="ECO:0000313" key="2">
    <source>
        <dbReference type="EMBL" id="MEW9307118.1"/>
    </source>
</evidence>
<dbReference type="RefSeq" id="WP_367624650.1">
    <property type="nucleotide sequence ID" value="NZ_JBFNQD010000005.1"/>
</dbReference>
<keyword evidence="3" id="KW-1185">Reference proteome</keyword>